<gene>
    <name evidence="12" type="ORF">RGQ29_018635</name>
</gene>
<evidence type="ECO:0000256" key="5">
    <source>
        <dbReference type="ARBA" id="ARBA00022692"/>
    </source>
</evidence>
<dbReference type="GO" id="GO:0015078">
    <property type="term" value="F:proton transmembrane transporter activity"/>
    <property type="evidence" value="ECO:0007669"/>
    <property type="project" value="InterPro"/>
</dbReference>
<accession>A0AAN7FLF3</accession>
<keyword evidence="7 11" id="KW-1133">Transmembrane helix</keyword>
<evidence type="ECO:0000313" key="13">
    <source>
        <dbReference type="Proteomes" id="UP001324115"/>
    </source>
</evidence>
<evidence type="ECO:0000256" key="6">
    <source>
        <dbReference type="ARBA" id="ARBA00022781"/>
    </source>
</evidence>
<comment type="subcellular location">
    <subcellularLocation>
        <location evidence="1">Membrane</location>
        <topology evidence="1">Multi-pass membrane protein</topology>
    </subcellularLocation>
</comment>
<keyword evidence="10" id="KW-0066">ATP synthesis</keyword>
<dbReference type="PANTHER" id="PTHR42823:SF3">
    <property type="entry name" value="ATP SYNTHASE SUBUNIT A, CHLOROPLASTIC"/>
    <property type="match status" value="1"/>
</dbReference>
<comment type="similarity">
    <text evidence="2">Belongs to the ATPase A chain family.</text>
</comment>
<evidence type="ECO:0000256" key="2">
    <source>
        <dbReference type="ARBA" id="ARBA00006810"/>
    </source>
</evidence>
<dbReference type="InterPro" id="IPR045082">
    <property type="entry name" value="ATP_syn_F0_a_bact/chloroplast"/>
</dbReference>
<keyword evidence="4" id="KW-0138">CF(0)</keyword>
<evidence type="ECO:0000256" key="8">
    <source>
        <dbReference type="ARBA" id="ARBA00023065"/>
    </source>
</evidence>
<evidence type="ECO:0000256" key="3">
    <source>
        <dbReference type="ARBA" id="ARBA00022448"/>
    </source>
</evidence>
<dbReference type="PANTHER" id="PTHR42823">
    <property type="entry name" value="ATP SYNTHASE SUBUNIT A, CHLOROPLASTIC"/>
    <property type="match status" value="1"/>
</dbReference>
<dbReference type="GO" id="GO:0015986">
    <property type="term" value="P:proton motive force-driven ATP synthesis"/>
    <property type="evidence" value="ECO:0007669"/>
    <property type="project" value="InterPro"/>
</dbReference>
<feature type="transmembrane region" description="Helical" evidence="11">
    <location>
        <begin position="12"/>
        <end position="32"/>
    </location>
</feature>
<dbReference type="AlphaFoldDB" id="A0AAN7FLF3"/>
<keyword evidence="6" id="KW-0375">Hydrogen ion transport</keyword>
<evidence type="ECO:0000313" key="12">
    <source>
        <dbReference type="EMBL" id="KAK4594977.1"/>
    </source>
</evidence>
<evidence type="ECO:0000256" key="9">
    <source>
        <dbReference type="ARBA" id="ARBA00023136"/>
    </source>
</evidence>
<dbReference type="InterPro" id="IPR035908">
    <property type="entry name" value="F0_ATP_A_sf"/>
</dbReference>
<keyword evidence="5 11" id="KW-0812">Transmembrane</keyword>
<name>A0AAN7FLF3_QUERU</name>
<sequence length="72" mass="7907">MNATLADELVVLVLVSLVPSVVPIHVMLLGLFRSNIQALIFATLAVAYIGESMEALRNICAYRDNLLNEHNI</sequence>
<dbReference type="GO" id="GO:0045259">
    <property type="term" value="C:proton-transporting ATP synthase complex"/>
    <property type="evidence" value="ECO:0007669"/>
    <property type="project" value="UniProtKB-KW"/>
</dbReference>
<organism evidence="12 13">
    <name type="scientific">Quercus rubra</name>
    <name type="common">Northern red oak</name>
    <name type="synonym">Quercus borealis</name>
    <dbReference type="NCBI Taxonomy" id="3512"/>
    <lineage>
        <taxon>Eukaryota</taxon>
        <taxon>Viridiplantae</taxon>
        <taxon>Streptophyta</taxon>
        <taxon>Embryophyta</taxon>
        <taxon>Tracheophyta</taxon>
        <taxon>Spermatophyta</taxon>
        <taxon>Magnoliopsida</taxon>
        <taxon>eudicotyledons</taxon>
        <taxon>Gunneridae</taxon>
        <taxon>Pentapetalae</taxon>
        <taxon>rosids</taxon>
        <taxon>fabids</taxon>
        <taxon>Fagales</taxon>
        <taxon>Fagaceae</taxon>
        <taxon>Quercus</taxon>
    </lineage>
</organism>
<protein>
    <submittedName>
        <fullName evidence="12">Uncharacterized protein</fullName>
    </submittedName>
</protein>
<proteinExistence type="inferred from homology"/>
<evidence type="ECO:0000256" key="10">
    <source>
        <dbReference type="ARBA" id="ARBA00023310"/>
    </source>
</evidence>
<dbReference type="SUPFAM" id="SSF81336">
    <property type="entry name" value="F1F0 ATP synthase subunit A"/>
    <property type="match status" value="1"/>
</dbReference>
<comment type="caution">
    <text evidence="12">The sequence shown here is derived from an EMBL/GenBank/DDBJ whole genome shotgun (WGS) entry which is preliminary data.</text>
</comment>
<evidence type="ECO:0000256" key="7">
    <source>
        <dbReference type="ARBA" id="ARBA00022989"/>
    </source>
</evidence>
<dbReference type="Gene3D" id="1.20.120.220">
    <property type="entry name" value="ATP synthase, F0 complex, subunit A"/>
    <property type="match status" value="1"/>
</dbReference>
<keyword evidence="9 11" id="KW-0472">Membrane</keyword>
<evidence type="ECO:0000256" key="4">
    <source>
        <dbReference type="ARBA" id="ARBA00022547"/>
    </source>
</evidence>
<keyword evidence="3" id="KW-0813">Transport</keyword>
<keyword evidence="13" id="KW-1185">Reference proteome</keyword>
<evidence type="ECO:0000256" key="11">
    <source>
        <dbReference type="SAM" id="Phobius"/>
    </source>
</evidence>
<keyword evidence="8" id="KW-0406">Ion transport</keyword>
<evidence type="ECO:0000256" key="1">
    <source>
        <dbReference type="ARBA" id="ARBA00004141"/>
    </source>
</evidence>
<reference evidence="12 13" key="1">
    <citation type="journal article" date="2023" name="G3 (Bethesda)">
        <title>A haplotype-resolved chromosome-scale genome for Quercus rubra L. provides insights into the genetics of adaptive traits for red oak species.</title>
        <authorList>
            <person name="Kapoor B."/>
            <person name="Jenkins J."/>
            <person name="Schmutz J."/>
            <person name="Zhebentyayeva T."/>
            <person name="Kuelheim C."/>
            <person name="Coggeshall M."/>
            <person name="Heim C."/>
            <person name="Lasky J.R."/>
            <person name="Leites L."/>
            <person name="Islam-Faridi N."/>
            <person name="Romero-Severson J."/>
            <person name="DeLeo V.L."/>
            <person name="Lucas S.M."/>
            <person name="Lazic D."/>
            <person name="Gailing O."/>
            <person name="Carlson J."/>
            <person name="Staton M."/>
        </authorList>
    </citation>
    <scope>NUCLEOTIDE SEQUENCE [LARGE SCALE GENOMIC DNA]</scope>
    <source>
        <strain evidence="12">Pseudo-F2</strain>
    </source>
</reference>
<dbReference type="EMBL" id="JAXUIC010000004">
    <property type="protein sequence ID" value="KAK4594977.1"/>
    <property type="molecule type" value="Genomic_DNA"/>
</dbReference>
<dbReference type="Proteomes" id="UP001324115">
    <property type="component" value="Unassembled WGS sequence"/>
</dbReference>